<gene>
    <name evidence="1" type="ORF">J1TS3_36270</name>
</gene>
<evidence type="ECO:0000313" key="1">
    <source>
        <dbReference type="EMBL" id="GIN22493.1"/>
    </source>
</evidence>
<accession>A0ABQ4K9V1</accession>
<reference evidence="1 2" key="1">
    <citation type="submission" date="2021-03" db="EMBL/GenBank/DDBJ databases">
        <title>Antimicrobial resistance genes in bacteria isolated from Japanese honey, and their potential for conferring macrolide and lincosamide resistance in the American foulbrood pathogen Paenibacillus larvae.</title>
        <authorList>
            <person name="Okamoto M."/>
            <person name="Kumagai M."/>
            <person name="Kanamori H."/>
            <person name="Takamatsu D."/>
        </authorList>
    </citation>
    <scope>NUCLEOTIDE SEQUENCE [LARGE SCALE GENOMIC DNA]</scope>
    <source>
        <strain evidence="1 2">J1TS3</strain>
    </source>
</reference>
<protein>
    <recommendedName>
        <fullName evidence="3">PH domain-containing protein</fullName>
    </recommendedName>
</protein>
<dbReference type="RefSeq" id="WP_212963623.1">
    <property type="nucleotide sequence ID" value="NZ_BOQT01000018.1"/>
</dbReference>
<sequence>MKKFKVTVSREDEYIIEMDETVMNEQWIEDFKKVFYDIDDLQGHAEHIAQFRSRFGVYGTLEM</sequence>
<proteinExistence type="predicted"/>
<evidence type="ECO:0008006" key="3">
    <source>
        <dbReference type="Google" id="ProtNLM"/>
    </source>
</evidence>
<evidence type="ECO:0000313" key="2">
    <source>
        <dbReference type="Proteomes" id="UP000680279"/>
    </source>
</evidence>
<organism evidence="1 2">
    <name type="scientific">Siminovitchia fordii</name>
    <dbReference type="NCBI Taxonomy" id="254759"/>
    <lineage>
        <taxon>Bacteria</taxon>
        <taxon>Bacillati</taxon>
        <taxon>Bacillota</taxon>
        <taxon>Bacilli</taxon>
        <taxon>Bacillales</taxon>
        <taxon>Bacillaceae</taxon>
        <taxon>Siminovitchia</taxon>
    </lineage>
</organism>
<dbReference type="EMBL" id="BOQT01000018">
    <property type="protein sequence ID" value="GIN22493.1"/>
    <property type="molecule type" value="Genomic_DNA"/>
</dbReference>
<dbReference type="Proteomes" id="UP000680279">
    <property type="component" value="Unassembled WGS sequence"/>
</dbReference>
<name>A0ABQ4K9V1_9BACI</name>
<comment type="caution">
    <text evidence="1">The sequence shown here is derived from an EMBL/GenBank/DDBJ whole genome shotgun (WGS) entry which is preliminary data.</text>
</comment>
<keyword evidence="2" id="KW-1185">Reference proteome</keyword>